<evidence type="ECO:0000313" key="1">
    <source>
        <dbReference type="EMBL" id="KAG6679328.1"/>
    </source>
</evidence>
<name>A0A922ACX8_CARIL</name>
<dbReference type="AlphaFoldDB" id="A0A922ACX8"/>
<dbReference type="EMBL" id="CM031838">
    <property type="protein sequence ID" value="KAG6679328.1"/>
    <property type="molecule type" value="Genomic_DNA"/>
</dbReference>
<sequence length="110" mass="12657">MRCHCCLRAPSLQRPPHNACTRSRDALVCAFDPPEICPFALFRKPWQKMDLGRPSLRSLAFLHLEWIWDLYIFSSLSRMFDLGLDRSALLALRSAVGGRTLLWNVTELDP</sequence>
<comment type="caution">
    <text evidence="1">The sequence shown here is derived from an EMBL/GenBank/DDBJ whole genome shotgun (WGS) entry which is preliminary data.</text>
</comment>
<gene>
    <name evidence="1" type="ORF">I3842_14G124600</name>
</gene>
<dbReference type="Proteomes" id="UP000811246">
    <property type="component" value="Chromosome 14"/>
</dbReference>
<evidence type="ECO:0000313" key="2">
    <source>
        <dbReference type="Proteomes" id="UP000811246"/>
    </source>
</evidence>
<reference evidence="1" key="1">
    <citation type="submission" date="2021-01" db="EMBL/GenBank/DDBJ databases">
        <authorList>
            <person name="Lovell J.T."/>
            <person name="Bentley N."/>
            <person name="Bhattarai G."/>
            <person name="Jenkins J.W."/>
            <person name="Sreedasyam A."/>
            <person name="Alarcon Y."/>
            <person name="Bock C."/>
            <person name="Boston L."/>
            <person name="Carlson J."/>
            <person name="Cervantes K."/>
            <person name="Clermont K."/>
            <person name="Krom N."/>
            <person name="Kubenka K."/>
            <person name="Mamidi S."/>
            <person name="Mattison C."/>
            <person name="Monteros M."/>
            <person name="Pisani C."/>
            <person name="Plott C."/>
            <person name="Rajasekar S."/>
            <person name="Rhein H.S."/>
            <person name="Rohla C."/>
            <person name="Song M."/>
            <person name="Hilaire R.S."/>
            <person name="Shu S."/>
            <person name="Wells L."/>
            <person name="Wang X."/>
            <person name="Webber J."/>
            <person name="Heerema R.J."/>
            <person name="Klein P."/>
            <person name="Conner P."/>
            <person name="Grauke L."/>
            <person name="Grimwood J."/>
            <person name="Schmutz J."/>
            <person name="Randall J.J."/>
        </authorList>
    </citation>
    <scope>NUCLEOTIDE SEQUENCE</scope>
    <source>
        <tissue evidence="1">Leaf</tissue>
    </source>
</reference>
<organism evidence="1 2">
    <name type="scientific">Carya illinoinensis</name>
    <name type="common">Pecan</name>
    <dbReference type="NCBI Taxonomy" id="32201"/>
    <lineage>
        <taxon>Eukaryota</taxon>
        <taxon>Viridiplantae</taxon>
        <taxon>Streptophyta</taxon>
        <taxon>Embryophyta</taxon>
        <taxon>Tracheophyta</taxon>
        <taxon>Spermatophyta</taxon>
        <taxon>Magnoliopsida</taxon>
        <taxon>eudicotyledons</taxon>
        <taxon>Gunneridae</taxon>
        <taxon>Pentapetalae</taxon>
        <taxon>rosids</taxon>
        <taxon>fabids</taxon>
        <taxon>Fagales</taxon>
        <taxon>Juglandaceae</taxon>
        <taxon>Carya</taxon>
    </lineage>
</organism>
<accession>A0A922ACX8</accession>
<protein>
    <submittedName>
        <fullName evidence="1">Uncharacterized protein</fullName>
    </submittedName>
</protein>
<proteinExistence type="predicted"/>